<protein>
    <recommendedName>
        <fullName evidence="4">Small peptidoglycan-associated lipoprotein</fullName>
    </recommendedName>
</protein>
<dbReference type="Gene3D" id="3.40.30.10">
    <property type="entry name" value="Glutaredoxin"/>
    <property type="match status" value="1"/>
</dbReference>
<dbReference type="PROSITE" id="PS51257">
    <property type="entry name" value="PROKAR_LIPOPROTEIN"/>
    <property type="match status" value="1"/>
</dbReference>
<dbReference type="RefSeq" id="WP_066393209.1">
    <property type="nucleotide sequence ID" value="NZ_JAGIKZ010000002.1"/>
</dbReference>
<evidence type="ECO:0000313" key="3">
    <source>
        <dbReference type="Proteomes" id="UP001519293"/>
    </source>
</evidence>
<keyword evidence="1" id="KW-0732">Signal</keyword>
<feature type="chain" id="PRO_5046937032" description="Small peptidoglycan-associated lipoprotein" evidence="1">
    <location>
        <begin position="22"/>
        <end position="125"/>
    </location>
</feature>
<evidence type="ECO:0000256" key="1">
    <source>
        <dbReference type="SAM" id="SignalP"/>
    </source>
</evidence>
<sequence length="125" mass="14389">MKGLLLTIIAFLFFVTSSCNQLEPNIDWMIKHNIKQLIFFTDEKAYKQEASYYDAIIELKKEFPNEIKNMVIITAPNAKKYFNVFDIQSCPAILLIYNEEVIVKVDGDATVNQIVNPIAKVLKNK</sequence>
<dbReference type="InterPro" id="IPR036249">
    <property type="entry name" value="Thioredoxin-like_sf"/>
</dbReference>
<dbReference type="Proteomes" id="UP001519293">
    <property type="component" value="Unassembled WGS sequence"/>
</dbReference>
<feature type="signal peptide" evidence="1">
    <location>
        <begin position="1"/>
        <end position="21"/>
    </location>
</feature>
<reference evidence="2 3" key="1">
    <citation type="submission" date="2021-03" db="EMBL/GenBank/DDBJ databases">
        <title>Genomic Encyclopedia of Type Strains, Phase IV (KMG-IV): sequencing the most valuable type-strain genomes for metagenomic binning, comparative biology and taxonomic classification.</title>
        <authorList>
            <person name="Goeker M."/>
        </authorList>
    </citation>
    <scope>NUCLEOTIDE SEQUENCE [LARGE SCALE GENOMIC DNA]</scope>
    <source>
        <strain evidence="2 3">DSM 26675</strain>
    </source>
</reference>
<organism evidence="2 3">
    <name type="scientific">Cytobacillus eiseniae</name>
    <dbReference type="NCBI Taxonomy" id="762947"/>
    <lineage>
        <taxon>Bacteria</taxon>
        <taxon>Bacillati</taxon>
        <taxon>Bacillota</taxon>
        <taxon>Bacilli</taxon>
        <taxon>Bacillales</taxon>
        <taxon>Bacillaceae</taxon>
        <taxon>Cytobacillus</taxon>
    </lineage>
</organism>
<comment type="caution">
    <text evidence="2">The sequence shown here is derived from an EMBL/GenBank/DDBJ whole genome shotgun (WGS) entry which is preliminary data.</text>
</comment>
<dbReference type="EMBL" id="JAGIKZ010000002">
    <property type="protein sequence ID" value="MBP2239966.1"/>
    <property type="molecule type" value="Genomic_DNA"/>
</dbReference>
<proteinExistence type="predicted"/>
<gene>
    <name evidence="2" type="ORF">J2Z40_000519</name>
</gene>
<name>A0ABS4RC48_9BACI</name>
<evidence type="ECO:0000313" key="2">
    <source>
        <dbReference type="EMBL" id="MBP2239966.1"/>
    </source>
</evidence>
<accession>A0ABS4RC48</accession>
<keyword evidence="3" id="KW-1185">Reference proteome</keyword>
<evidence type="ECO:0008006" key="4">
    <source>
        <dbReference type="Google" id="ProtNLM"/>
    </source>
</evidence>
<dbReference type="SUPFAM" id="SSF52833">
    <property type="entry name" value="Thioredoxin-like"/>
    <property type="match status" value="1"/>
</dbReference>